<dbReference type="AlphaFoldDB" id="A0A4U5NIE0"/>
<evidence type="ECO:0000313" key="3">
    <source>
        <dbReference type="EMBL" id="TKR82616.1"/>
    </source>
</evidence>
<sequence length="73" mass="8179">MSQILVVMLLLLLAWLDLKMWARTQESSLKILQQQLLFRIKMMSPISDQVSPDQNSSDGTAVTISDVTISGSR</sequence>
<reference evidence="3 4" key="2">
    <citation type="journal article" date="2019" name="G3 (Bethesda)">
        <title>Hybrid Assembly of the Genome of the Entomopathogenic Nematode Steinernema carpocapsae Identifies the X-Chromosome.</title>
        <authorList>
            <person name="Serra L."/>
            <person name="Macchietto M."/>
            <person name="Macias-Munoz A."/>
            <person name="McGill C.J."/>
            <person name="Rodriguez I.M."/>
            <person name="Rodriguez B."/>
            <person name="Murad R."/>
            <person name="Mortazavi A."/>
        </authorList>
    </citation>
    <scope>NUCLEOTIDE SEQUENCE [LARGE SCALE GENOMIC DNA]</scope>
    <source>
        <strain evidence="3 4">ALL</strain>
    </source>
</reference>
<feature type="region of interest" description="Disordered" evidence="1">
    <location>
        <begin position="49"/>
        <end position="73"/>
    </location>
</feature>
<evidence type="ECO:0000256" key="2">
    <source>
        <dbReference type="SAM" id="SignalP"/>
    </source>
</evidence>
<reference evidence="3 4" key="1">
    <citation type="journal article" date="2015" name="Genome Biol.">
        <title>Comparative genomics of Steinernema reveals deeply conserved gene regulatory networks.</title>
        <authorList>
            <person name="Dillman A.R."/>
            <person name="Macchietto M."/>
            <person name="Porter C.F."/>
            <person name="Rogers A."/>
            <person name="Williams B."/>
            <person name="Antoshechkin I."/>
            <person name="Lee M.M."/>
            <person name="Goodwin Z."/>
            <person name="Lu X."/>
            <person name="Lewis E.E."/>
            <person name="Goodrich-Blair H."/>
            <person name="Stock S.P."/>
            <person name="Adams B.J."/>
            <person name="Sternberg P.W."/>
            <person name="Mortazavi A."/>
        </authorList>
    </citation>
    <scope>NUCLEOTIDE SEQUENCE [LARGE SCALE GENOMIC DNA]</scope>
    <source>
        <strain evidence="3 4">ALL</strain>
    </source>
</reference>
<organism evidence="3 4">
    <name type="scientific">Steinernema carpocapsae</name>
    <name type="common">Entomopathogenic nematode</name>
    <dbReference type="NCBI Taxonomy" id="34508"/>
    <lineage>
        <taxon>Eukaryota</taxon>
        <taxon>Metazoa</taxon>
        <taxon>Ecdysozoa</taxon>
        <taxon>Nematoda</taxon>
        <taxon>Chromadorea</taxon>
        <taxon>Rhabditida</taxon>
        <taxon>Tylenchina</taxon>
        <taxon>Panagrolaimomorpha</taxon>
        <taxon>Strongyloidoidea</taxon>
        <taxon>Steinernematidae</taxon>
        <taxon>Steinernema</taxon>
    </lineage>
</organism>
<keyword evidence="4" id="KW-1185">Reference proteome</keyword>
<dbReference type="Proteomes" id="UP000298663">
    <property type="component" value="Unassembled WGS sequence"/>
</dbReference>
<evidence type="ECO:0000256" key="1">
    <source>
        <dbReference type="SAM" id="MobiDB-lite"/>
    </source>
</evidence>
<gene>
    <name evidence="3" type="ORF">L596_016309</name>
</gene>
<name>A0A4U5NIE0_STECR</name>
<dbReference type="EMBL" id="AZBU02000004">
    <property type="protein sequence ID" value="TKR82616.1"/>
    <property type="molecule type" value="Genomic_DNA"/>
</dbReference>
<feature type="signal peptide" evidence="2">
    <location>
        <begin position="1"/>
        <end position="22"/>
    </location>
</feature>
<keyword evidence="2" id="KW-0732">Signal</keyword>
<proteinExistence type="predicted"/>
<comment type="caution">
    <text evidence="3">The sequence shown here is derived from an EMBL/GenBank/DDBJ whole genome shotgun (WGS) entry which is preliminary data.</text>
</comment>
<protein>
    <submittedName>
        <fullName evidence="3">Uncharacterized protein</fullName>
    </submittedName>
</protein>
<evidence type="ECO:0000313" key="4">
    <source>
        <dbReference type="Proteomes" id="UP000298663"/>
    </source>
</evidence>
<accession>A0A4U5NIE0</accession>
<feature type="chain" id="PRO_5020946796" evidence="2">
    <location>
        <begin position="23"/>
        <end position="73"/>
    </location>
</feature>